<reference evidence="2 3" key="1">
    <citation type="submission" date="2018-08" db="EMBL/GenBank/DDBJ databases">
        <title>A genome reference for cultivated species of the human gut microbiota.</title>
        <authorList>
            <person name="Zou Y."/>
            <person name="Xue W."/>
            <person name="Luo G."/>
        </authorList>
    </citation>
    <scope>NUCLEOTIDE SEQUENCE [LARGE SCALE GENOMIC DNA]</scope>
    <source>
        <strain evidence="2 3">AF46-11NS</strain>
    </source>
</reference>
<dbReference type="Proteomes" id="UP000285503">
    <property type="component" value="Unassembled WGS sequence"/>
</dbReference>
<accession>A0A415FVG5</accession>
<dbReference type="InterPro" id="IPR008969">
    <property type="entry name" value="CarboxyPept-like_regulatory"/>
</dbReference>
<dbReference type="Gene3D" id="2.60.40.1120">
    <property type="entry name" value="Carboxypeptidase-like, regulatory domain"/>
    <property type="match status" value="1"/>
</dbReference>
<gene>
    <name evidence="2" type="ORF">DW075_11760</name>
</gene>
<proteinExistence type="predicted"/>
<evidence type="ECO:0000313" key="3">
    <source>
        <dbReference type="Proteomes" id="UP000285503"/>
    </source>
</evidence>
<feature type="chain" id="PRO_5019380813" description="SusC/RagA family TonB-linked outer membrane protein" evidence="1">
    <location>
        <begin position="22"/>
        <end position="77"/>
    </location>
</feature>
<evidence type="ECO:0000313" key="2">
    <source>
        <dbReference type="EMBL" id="RHK26902.1"/>
    </source>
</evidence>
<name>A0A415FVG5_9BACE</name>
<dbReference type="SUPFAM" id="SSF49464">
    <property type="entry name" value="Carboxypeptidase regulatory domain-like"/>
    <property type="match status" value="1"/>
</dbReference>
<organism evidence="2 3">
    <name type="scientific">Bacteroides xylanisolvens</name>
    <dbReference type="NCBI Taxonomy" id="371601"/>
    <lineage>
        <taxon>Bacteria</taxon>
        <taxon>Pseudomonadati</taxon>
        <taxon>Bacteroidota</taxon>
        <taxon>Bacteroidia</taxon>
        <taxon>Bacteroidales</taxon>
        <taxon>Bacteroidaceae</taxon>
        <taxon>Bacteroides</taxon>
    </lineage>
</organism>
<feature type="signal peptide" evidence="1">
    <location>
        <begin position="1"/>
        <end position="21"/>
    </location>
</feature>
<dbReference type="EMBL" id="QRNE01000057">
    <property type="protein sequence ID" value="RHK26902.1"/>
    <property type="molecule type" value="Genomic_DNA"/>
</dbReference>
<protein>
    <recommendedName>
        <fullName evidence="4">SusC/RagA family TonB-linked outer membrane protein</fullName>
    </recommendedName>
</protein>
<comment type="caution">
    <text evidence="2">The sequence shown here is derived from an EMBL/GenBank/DDBJ whole genome shotgun (WGS) entry which is preliminary data.</text>
</comment>
<keyword evidence="1" id="KW-0732">Signal</keyword>
<dbReference type="Pfam" id="PF13715">
    <property type="entry name" value="CarbopepD_reg_2"/>
    <property type="match status" value="1"/>
</dbReference>
<dbReference type="AlphaFoldDB" id="A0A415FVG5"/>
<sequence length="77" mass="8171">MKRKLMFLMTFLFIGIGLMTAQTSRVTGLVTSEEDGQPVVGASILVNGTTLGTITDIDGKFTIANVPSSAKLCAFLM</sequence>
<evidence type="ECO:0000256" key="1">
    <source>
        <dbReference type="SAM" id="SignalP"/>
    </source>
</evidence>
<evidence type="ECO:0008006" key="4">
    <source>
        <dbReference type="Google" id="ProtNLM"/>
    </source>
</evidence>